<evidence type="ECO:0000256" key="3">
    <source>
        <dbReference type="ARBA" id="ARBA00022692"/>
    </source>
</evidence>
<protein>
    <submittedName>
        <fullName evidence="9">Cation:proton antiporter</fullName>
    </submittedName>
</protein>
<dbReference type="Proteomes" id="UP001597063">
    <property type="component" value="Unassembled WGS sequence"/>
</dbReference>
<dbReference type="EMBL" id="JBHTGP010000018">
    <property type="protein sequence ID" value="MFD0690670.1"/>
    <property type="molecule type" value="Genomic_DNA"/>
</dbReference>
<keyword evidence="3 7" id="KW-0812">Transmembrane</keyword>
<evidence type="ECO:0000256" key="6">
    <source>
        <dbReference type="ARBA" id="ARBA00023136"/>
    </source>
</evidence>
<organism evidence="9 10">
    <name type="scientific">Actinomadura fibrosa</name>
    <dbReference type="NCBI Taxonomy" id="111802"/>
    <lineage>
        <taxon>Bacteria</taxon>
        <taxon>Bacillati</taxon>
        <taxon>Actinomycetota</taxon>
        <taxon>Actinomycetes</taxon>
        <taxon>Streptosporangiales</taxon>
        <taxon>Thermomonosporaceae</taxon>
        <taxon>Actinomadura</taxon>
    </lineage>
</organism>
<evidence type="ECO:0000256" key="7">
    <source>
        <dbReference type="SAM" id="Phobius"/>
    </source>
</evidence>
<feature type="transmembrane region" description="Helical" evidence="7">
    <location>
        <begin position="166"/>
        <end position="184"/>
    </location>
</feature>
<feature type="transmembrane region" description="Helical" evidence="7">
    <location>
        <begin position="126"/>
        <end position="145"/>
    </location>
</feature>
<feature type="transmembrane region" description="Helical" evidence="7">
    <location>
        <begin position="65"/>
        <end position="89"/>
    </location>
</feature>
<evidence type="ECO:0000313" key="9">
    <source>
        <dbReference type="EMBL" id="MFD0690670.1"/>
    </source>
</evidence>
<feature type="transmembrane region" description="Helical" evidence="7">
    <location>
        <begin position="338"/>
        <end position="358"/>
    </location>
</feature>
<feature type="transmembrane region" description="Helical" evidence="7">
    <location>
        <begin position="241"/>
        <end position="259"/>
    </location>
</feature>
<evidence type="ECO:0000313" key="10">
    <source>
        <dbReference type="Proteomes" id="UP001597063"/>
    </source>
</evidence>
<keyword evidence="5" id="KW-0406">Ion transport</keyword>
<evidence type="ECO:0000256" key="4">
    <source>
        <dbReference type="ARBA" id="ARBA00022989"/>
    </source>
</evidence>
<reference evidence="10" key="1">
    <citation type="journal article" date="2019" name="Int. J. Syst. Evol. Microbiol.">
        <title>The Global Catalogue of Microorganisms (GCM) 10K type strain sequencing project: providing services to taxonomists for standard genome sequencing and annotation.</title>
        <authorList>
            <consortium name="The Broad Institute Genomics Platform"/>
            <consortium name="The Broad Institute Genome Sequencing Center for Infectious Disease"/>
            <person name="Wu L."/>
            <person name="Ma J."/>
        </authorList>
    </citation>
    <scope>NUCLEOTIDE SEQUENCE [LARGE SCALE GENOMIC DNA]</scope>
    <source>
        <strain evidence="10">JCM 9371</strain>
    </source>
</reference>
<feature type="transmembrane region" description="Helical" evidence="7">
    <location>
        <begin position="271"/>
        <end position="288"/>
    </location>
</feature>
<gene>
    <name evidence="9" type="ORF">ACFQZM_39705</name>
</gene>
<dbReference type="RefSeq" id="WP_131763247.1">
    <property type="nucleotide sequence ID" value="NZ_CAACUY010000311.1"/>
</dbReference>
<keyword evidence="4 7" id="KW-1133">Transmembrane helix</keyword>
<keyword evidence="6 7" id="KW-0472">Membrane</keyword>
<comment type="subcellular location">
    <subcellularLocation>
        <location evidence="1">Membrane</location>
        <topology evidence="1">Multi-pass membrane protein</topology>
    </subcellularLocation>
</comment>
<feature type="domain" description="Cation/H+ exchanger transmembrane" evidence="8">
    <location>
        <begin position="16"/>
        <end position="390"/>
    </location>
</feature>
<proteinExistence type="predicted"/>
<dbReference type="InterPro" id="IPR038770">
    <property type="entry name" value="Na+/solute_symporter_sf"/>
</dbReference>
<name>A0ABW2XXY9_9ACTN</name>
<evidence type="ECO:0000259" key="8">
    <source>
        <dbReference type="Pfam" id="PF00999"/>
    </source>
</evidence>
<evidence type="ECO:0000256" key="5">
    <source>
        <dbReference type="ARBA" id="ARBA00023065"/>
    </source>
</evidence>
<feature type="transmembrane region" description="Helical" evidence="7">
    <location>
        <begin position="32"/>
        <end position="53"/>
    </location>
</feature>
<comment type="caution">
    <text evidence="9">The sequence shown here is derived from an EMBL/GenBank/DDBJ whole genome shotgun (WGS) entry which is preliminary data.</text>
</comment>
<sequence>MAGLTGLLPVLAALIVVAQSGGRLARRLRQPAVVGEIVCGALLATVLASAGWAPPAPGTAEAEAAAQLGLAVYLCGLGAETGAGAGVLVPSARSGWPVLGAALVPAGLGALAALCLSGRHAPAGTAAFTVFMAAAMAVTAFPVLARILDDRALTRSPVARQALGTAIVIDAAAWAALAAASVLADAGRLRLWPMAAAALALVPAFALLRPWCRRHQAVLRSASAAPGVAAVVFASSAAGDWAGWHAVLGAFVAGIVLFPPPPDRPAEPNRALETLEPLVVLLLPVYFVCSARHMDVTRWDAALPAETTALVAVALAGKLGGGYLGARLGGRPRREARVFAVLMNTRGLTEIIFLAVGLRSGIIDTGVYTAMIIMSLLTTALTGPLLTAVLGRDRPPP</sequence>
<feature type="transmembrane region" description="Helical" evidence="7">
    <location>
        <begin position="6"/>
        <end position="25"/>
    </location>
</feature>
<keyword evidence="2" id="KW-0813">Transport</keyword>
<dbReference type="InterPro" id="IPR050794">
    <property type="entry name" value="CPA2_transporter"/>
</dbReference>
<feature type="transmembrane region" description="Helical" evidence="7">
    <location>
        <begin position="190"/>
        <end position="208"/>
    </location>
</feature>
<evidence type="ECO:0000256" key="1">
    <source>
        <dbReference type="ARBA" id="ARBA00004141"/>
    </source>
</evidence>
<keyword evidence="10" id="KW-1185">Reference proteome</keyword>
<dbReference type="PANTHER" id="PTHR32468:SF0">
    <property type="entry name" value="K(+)_H(+) ANTIPORTER 1"/>
    <property type="match status" value="1"/>
</dbReference>
<dbReference type="PANTHER" id="PTHR32468">
    <property type="entry name" value="CATION/H + ANTIPORTER"/>
    <property type="match status" value="1"/>
</dbReference>
<accession>A0ABW2XXY9</accession>
<feature type="transmembrane region" description="Helical" evidence="7">
    <location>
        <begin position="96"/>
        <end position="114"/>
    </location>
</feature>
<dbReference type="Pfam" id="PF00999">
    <property type="entry name" value="Na_H_Exchanger"/>
    <property type="match status" value="1"/>
</dbReference>
<dbReference type="Gene3D" id="1.20.1530.20">
    <property type="match status" value="1"/>
</dbReference>
<evidence type="ECO:0000256" key="2">
    <source>
        <dbReference type="ARBA" id="ARBA00022448"/>
    </source>
</evidence>
<dbReference type="InterPro" id="IPR006153">
    <property type="entry name" value="Cation/H_exchanger_TM"/>
</dbReference>
<feature type="transmembrane region" description="Helical" evidence="7">
    <location>
        <begin position="217"/>
        <end position="235"/>
    </location>
</feature>
<feature type="transmembrane region" description="Helical" evidence="7">
    <location>
        <begin position="308"/>
        <end position="326"/>
    </location>
</feature>
<feature type="transmembrane region" description="Helical" evidence="7">
    <location>
        <begin position="370"/>
        <end position="391"/>
    </location>
</feature>